<reference evidence="2 3" key="1">
    <citation type="submission" date="2020-02" db="EMBL/GenBank/DDBJ databases">
        <title>Comparative genomics of sulfur disproportionating microorganisms.</title>
        <authorList>
            <person name="Ward L.M."/>
            <person name="Bertran E."/>
            <person name="Johnston D.T."/>
        </authorList>
    </citation>
    <scope>NUCLEOTIDE SEQUENCE [LARGE SCALE GENOMIC DNA]</scope>
    <source>
        <strain evidence="2 3">DSM 100025</strain>
    </source>
</reference>
<feature type="compositionally biased region" description="Low complexity" evidence="1">
    <location>
        <begin position="191"/>
        <end position="201"/>
    </location>
</feature>
<evidence type="ECO:0000256" key="1">
    <source>
        <dbReference type="SAM" id="MobiDB-lite"/>
    </source>
</evidence>
<feature type="region of interest" description="Disordered" evidence="1">
    <location>
        <begin position="189"/>
        <end position="208"/>
    </location>
</feature>
<evidence type="ECO:0000313" key="2">
    <source>
        <dbReference type="EMBL" id="NDY42953.1"/>
    </source>
</evidence>
<organism evidence="2 3">
    <name type="scientific">Dissulfurirhabdus thermomarina</name>
    <dbReference type="NCBI Taxonomy" id="1765737"/>
    <lineage>
        <taxon>Bacteria</taxon>
        <taxon>Deltaproteobacteria</taxon>
        <taxon>Dissulfurirhabdaceae</taxon>
        <taxon>Dissulfurirhabdus</taxon>
    </lineage>
</organism>
<dbReference type="AlphaFoldDB" id="A0A6N9TS71"/>
<gene>
    <name evidence="2" type="ORF">G3N55_08875</name>
</gene>
<keyword evidence="3" id="KW-1185">Reference proteome</keyword>
<name>A0A6N9TS71_DISTH</name>
<dbReference type="RefSeq" id="WP_163299079.1">
    <property type="nucleotide sequence ID" value="NZ_JAAGRR010000104.1"/>
</dbReference>
<dbReference type="InterPro" id="IPR021457">
    <property type="entry name" value="DUF3108"/>
</dbReference>
<proteinExistence type="predicted"/>
<dbReference type="EMBL" id="JAAGRR010000104">
    <property type="protein sequence ID" value="NDY42953.1"/>
    <property type="molecule type" value="Genomic_DNA"/>
</dbReference>
<comment type="caution">
    <text evidence="2">The sequence shown here is derived from an EMBL/GenBank/DDBJ whole genome shotgun (WGS) entry which is preliminary data.</text>
</comment>
<evidence type="ECO:0000313" key="3">
    <source>
        <dbReference type="Proteomes" id="UP000469346"/>
    </source>
</evidence>
<sequence length="208" mass="23027">PGTVVFRARARTLAYLDAVFPVRDLVETTVDLATGRPLLYSKFVREGWRRRPPVEVHFDPAAGLARRYQGERLARIVPVPPGVQDPLSCFLAYRTRPEATEGNFTLAVTDGKRVVTGVAVVHRRERVETPAGRFDAILVEPRMEGIGGVFRKSPGARLWVWLTDDDRRLPVKVETEVIVGRFTAELTAIHAPPGTGPATGTKGRRPAR</sequence>
<protein>
    <submittedName>
        <fullName evidence="2">DUF3108 domain-containing protein</fullName>
    </submittedName>
</protein>
<dbReference type="Pfam" id="PF11306">
    <property type="entry name" value="DUF3108"/>
    <property type="match status" value="1"/>
</dbReference>
<dbReference type="Proteomes" id="UP000469346">
    <property type="component" value="Unassembled WGS sequence"/>
</dbReference>
<feature type="non-terminal residue" evidence="2">
    <location>
        <position position="1"/>
    </location>
</feature>
<accession>A0A6N9TS71</accession>